<gene>
    <name evidence="1" type="ORF">D7Z96_20345</name>
</gene>
<name>A0A3B0EXK3_PSEPS</name>
<reference evidence="2" key="2">
    <citation type="submission" date="2018-10" db="EMBL/GenBank/DDBJ databases">
        <authorList>
            <person name="Wang Y."/>
            <person name="Wang J."/>
            <person name="Yang X."/>
            <person name="Wang Z."/>
            <person name="Huang Y."/>
        </authorList>
    </citation>
    <scope>NUCLEOTIDE SEQUENCE [LARGE SCALE GENOMIC DNA]</scope>
    <source>
        <strain evidence="2">J015</strain>
    </source>
</reference>
<accession>A0A3B0EXK3</accession>
<sequence>MAAAGIEVSVGTVAGIMAENGWVAKRMRAFKRTTIPSDPDKVFADLIGRDFTA</sequence>
<dbReference type="Proteomes" id="UP000273159">
    <property type="component" value="Unassembled WGS sequence"/>
</dbReference>
<reference evidence="1 2" key="1">
    <citation type="submission" date="2018-10" db="EMBL/GenBank/DDBJ databases">
        <title>Genome-guide identification and characterization of bacteria that degrade polycyclic aromatic hydrocarbons and resist hexavalent chromium simultaneously.</title>
        <authorList>
            <person name="Feng H."/>
        </authorList>
    </citation>
    <scope>NUCLEOTIDE SEQUENCE [LARGE SCALE GENOMIC DNA]</scope>
    <source>
        <strain evidence="1 2">J015</strain>
    </source>
</reference>
<proteinExistence type="predicted"/>
<dbReference type="AlphaFoldDB" id="A0A3B0EXK3"/>
<organism evidence="1 2">
    <name type="scientific">Pseudarthrobacter phenanthrenivorans</name>
    <name type="common">Arthrobacter phenanthrenivorans</name>
    <dbReference type="NCBI Taxonomy" id="361575"/>
    <lineage>
        <taxon>Bacteria</taxon>
        <taxon>Bacillati</taxon>
        <taxon>Actinomycetota</taxon>
        <taxon>Actinomycetes</taxon>
        <taxon>Micrococcales</taxon>
        <taxon>Micrococcaceae</taxon>
        <taxon>Pseudarthrobacter</taxon>
    </lineage>
</organism>
<protein>
    <submittedName>
        <fullName evidence="1">IS3 family transposase</fullName>
    </submittedName>
</protein>
<evidence type="ECO:0000313" key="1">
    <source>
        <dbReference type="EMBL" id="RKO19516.1"/>
    </source>
</evidence>
<comment type="caution">
    <text evidence="1">The sequence shown here is derived from an EMBL/GenBank/DDBJ whole genome shotgun (WGS) entry which is preliminary data.</text>
</comment>
<dbReference type="EMBL" id="RBNH01000037">
    <property type="protein sequence ID" value="RKO19516.1"/>
    <property type="molecule type" value="Genomic_DNA"/>
</dbReference>
<feature type="non-terminal residue" evidence="1">
    <location>
        <position position="53"/>
    </location>
</feature>
<evidence type="ECO:0000313" key="2">
    <source>
        <dbReference type="Proteomes" id="UP000273159"/>
    </source>
</evidence>